<evidence type="ECO:0000256" key="9">
    <source>
        <dbReference type="ARBA" id="ARBA00022741"/>
    </source>
</evidence>
<evidence type="ECO:0000256" key="7">
    <source>
        <dbReference type="ARBA" id="ARBA00022490"/>
    </source>
</evidence>
<dbReference type="GO" id="GO:0005737">
    <property type="term" value="C:cytoplasm"/>
    <property type="evidence" value="ECO:0007669"/>
    <property type="project" value="UniProtKB-SubCell"/>
</dbReference>
<dbReference type="GO" id="GO:0015937">
    <property type="term" value="P:coenzyme A biosynthetic process"/>
    <property type="evidence" value="ECO:0007669"/>
    <property type="project" value="UniProtKB-UniRule"/>
</dbReference>
<comment type="pathway">
    <text evidence="3 14 15">Cofactor biosynthesis; coenzyme A biosynthesis; CoA from (R)-pantothenate: step 1/5.</text>
</comment>
<comment type="caution">
    <text evidence="17">The sequence shown here is derived from an EMBL/GenBank/DDBJ whole genome shotgun (WGS) entry which is preliminary data.</text>
</comment>
<accession>A0A7X3G900</accession>
<comment type="catalytic activity">
    <reaction evidence="1 14 15">
        <text>(R)-pantothenate + ATP = (R)-4'-phosphopantothenate + ADP + H(+)</text>
        <dbReference type="Rhea" id="RHEA:16373"/>
        <dbReference type="ChEBI" id="CHEBI:10986"/>
        <dbReference type="ChEBI" id="CHEBI:15378"/>
        <dbReference type="ChEBI" id="CHEBI:29032"/>
        <dbReference type="ChEBI" id="CHEBI:30616"/>
        <dbReference type="ChEBI" id="CHEBI:456216"/>
        <dbReference type="EC" id="2.7.1.33"/>
    </reaction>
</comment>
<feature type="binding site" evidence="14">
    <location>
        <begin position="91"/>
        <end position="98"/>
    </location>
    <ligand>
        <name>ATP</name>
        <dbReference type="ChEBI" id="CHEBI:30616"/>
    </ligand>
</feature>
<keyword evidence="7 14" id="KW-0963">Cytoplasm</keyword>
<dbReference type="OrthoDB" id="1550976at2"/>
<comment type="subcellular location">
    <subcellularLocation>
        <location evidence="2 14 15">Cytoplasm</location>
    </subcellularLocation>
</comment>
<comment type="similarity">
    <text evidence="4 14 15">Belongs to the prokaryotic pantothenate kinase family.</text>
</comment>
<feature type="domain" description="Phosphoribulokinase/uridine kinase" evidence="16">
    <location>
        <begin position="86"/>
        <end position="233"/>
    </location>
</feature>
<evidence type="ECO:0000256" key="1">
    <source>
        <dbReference type="ARBA" id="ARBA00001206"/>
    </source>
</evidence>
<dbReference type="GO" id="GO:0004594">
    <property type="term" value="F:pantothenate kinase activity"/>
    <property type="evidence" value="ECO:0007669"/>
    <property type="project" value="UniProtKB-UniRule"/>
</dbReference>
<dbReference type="PIRSF" id="PIRSF000545">
    <property type="entry name" value="Pantothenate_kin"/>
    <property type="match status" value="1"/>
</dbReference>
<evidence type="ECO:0000256" key="8">
    <source>
        <dbReference type="ARBA" id="ARBA00022679"/>
    </source>
</evidence>
<evidence type="ECO:0000256" key="11">
    <source>
        <dbReference type="ARBA" id="ARBA00022840"/>
    </source>
</evidence>
<evidence type="ECO:0000313" key="18">
    <source>
        <dbReference type="Proteomes" id="UP000461595"/>
    </source>
</evidence>
<evidence type="ECO:0000256" key="6">
    <source>
        <dbReference type="ARBA" id="ARBA00015080"/>
    </source>
</evidence>
<evidence type="ECO:0000256" key="4">
    <source>
        <dbReference type="ARBA" id="ARBA00006087"/>
    </source>
</evidence>
<name>A0A7X3G900_9STRE</name>
<evidence type="ECO:0000256" key="15">
    <source>
        <dbReference type="RuleBase" id="RU003530"/>
    </source>
</evidence>
<gene>
    <name evidence="14" type="primary">coaA</name>
    <name evidence="17" type="ORF">E5983_02100</name>
</gene>
<evidence type="ECO:0000256" key="2">
    <source>
        <dbReference type="ARBA" id="ARBA00004496"/>
    </source>
</evidence>
<evidence type="ECO:0000256" key="3">
    <source>
        <dbReference type="ARBA" id="ARBA00005225"/>
    </source>
</evidence>
<dbReference type="InterPro" id="IPR004566">
    <property type="entry name" value="PanK"/>
</dbReference>
<dbReference type="RefSeq" id="WP_160332269.1">
    <property type="nucleotide sequence ID" value="NZ_WSRS01000010.1"/>
</dbReference>
<dbReference type="AlphaFoldDB" id="A0A7X3G900"/>
<evidence type="ECO:0000313" key="17">
    <source>
        <dbReference type="EMBL" id="MVX58444.1"/>
    </source>
</evidence>
<dbReference type="GO" id="GO:0005524">
    <property type="term" value="F:ATP binding"/>
    <property type="evidence" value="ECO:0007669"/>
    <property type="project" value="UniProtKB-UniRule"/>
</dbReference>
<evidence type="ECO:0000256" key="5">
    <source>
        <dbReference type="ARBA" id="ARBA00012102"/>
    </source>
</evidence>
<dbReference type="HAMAP" id="MF_00215">
    <property type="entry name" value="Pantothen_kinase_1"/>
    <property type="match status" value="1"/>
</dbReference>
<dbReference type="InterPro" id="IPR006083">
    <property type="entry name" value="PRK/URK"/>
</dbReference>
<dbReference type="CDD" id="cd02025">
    <property type="entry name" value="PanK"/>
    <property type="match status" value="1"/>
</dbReference>
<evidence type="ECO:0000256" key="12">
    <source>
        <dbReference type="ARBA" id="ARBA00022993"/>
    </source>
</evidence>
<dbReference type="NCBIfam" id="TIGR00554">
    <property type="entry name" value="panK_bact"/>
    <property type="match status" value="1"/>
</dbReference>
<keyword evidence="10 14" id="KW-0418">Kinase</keyword>
<evidence type="ECO:0000259" key="16">
    <source>
        <dbReference type="Pfam" id="PF00485"/>
    </source>
</evidence>
<keyword evidence="8 14" id="KW-0808">Transferase</keyword>
<dbReference type="Proteomes" id="UP000461595">
    <property type="component" value="Unassembled WGS sequence"/>
</dbReference>
<organism evidence="17 18">
    <name type="scientific">Streptococcus danieliae</name>
    <dbReference type="NCBI Taxonomy" id="747656"/>
    <lineage>
        <taxon>Bacteria</taxon>
        <taxon>Bacillati</taxon>
        <taxon>Bacillota</taxon>
        <taxon>Bacilli</taxon>
        <taxon>Lactobacillales</taxon>
        <taxon>Streptococcaceae</taxon>
        <taxon>Streptococcus</taxon>
    </lineage>
</organism>
<evidence type="ECO:0000256" key="10">
    <source>
        <dbReference type="ARBA" id="ARBA00022777"/>
    </source>
</evidence>
<sequence length="306" mass="35836">MQEFFNYRQMKREDWSQLHSDFTKAGLTQAELDAIRSLNDPIELEEIEAIYLPLIHLLHIYKKNKEELNLAKGAFLGQTASKSPFIIGIAGSVAVGKSTTSRLLRLLLQQTYPELQVDLVTTDGFLYPNVYLEAQDMMHQKGFPQSYDMEKLLDFLDHIRNGDAYDVPLYSHESYDILSDQVYHLENTDILIVEGINLFQISDQPNLFSLDYFDFSIYIDAPTALIEQWYLERFLKLRDLAMDKPENYHHRFSQMTAAESLAYARHVWEKINLVNLVNYILPTRNRAQMILHKNHDHKIDKIYLKK</sequence>
<dbReference type="SUPFAM" id="SSF52540">
    <property type="entry name" value="P-loop containing nucleoside triphosphate hydrolases"/>
    <property type="match status" value="1"/>
</dbReference>
<keyword evidence="12 14" id="KW-0173">Coenzyme A biosynthesis</keyword>
<dbReference type="EC" id="2.7.1.33" evidence="5 14"/>
<dbReference type="Pfam" id="PF00485">
    <property type="entry name" value="PRK"/>
    <property type="match status" value="1"/>
</dbReference>
<keyword evidence="11 14" id="KW-0067">ATP-binding</keyword>
<evidence type="ECO:0000256" key="14">
    <source>
        <dbReference type="HAMAP-Rule" id="MF_00215"/>
    </source>
</evidence>
<dbReference type="PANTHER" id="PTHR10285">
    <property type="entry name" value="URIDINE KINASE"/>
    <property type="match status" value="1"/>
</dbReference>
<dbReference type="Gene3D" id="3.40.50.300">
    <property type="entry name" value="P-loop containing nucleotide triphosphate hydrolases"/>
    <property type="match status" value="1"/>
</dbReference>
<dbReference type="UniPathway" id="UPA00241">
    <property type="reaction ID" value="UER00352"/>
</dbReference>
<proteinExistence type="inferred from homology"/>
<evidence type="ECO:0000256" key="13">
    <source>
        <dbReference type="ARBA" id="ARBA00032866"/>
    </source>
</evidence>
<reference evidence="17 18" key="1">
    <citation type="submission" date="2019-12" db="EMBL/GenBank/DDBJ databases">
        <title>Microbes associate with the intestines of laboratory mice.</title>
        <authorList>
            <person name="Navarre W."/>
            <person name="Wong E."/>
        </authorList>
    </citation>
    <scope>NUCLEOTIDE SEQUENCE [LARGE SCALE GENOMIC DNA]</scope>
    <source>
        <strain evidence="17 18">NM51_B2-22</strain>
    </source>
</reference>
<dbReference type="InterPro" id="IPR027417">
    <property type="entry name" value="P-loop_NTPase"/>
</dbReference>
<dbReference type="EMBL" id="WSRS01000010">
    <property type="protein sequence ID" value="MVX58444.1"/>
    <property type="molecule type" value="Genomic_DNA"/>
</dbReference>
<protein>
    <recommendedName>
        <fullName evidence="6 14">Pantothenate kinase</fullName>
        <ecNumber evidence="5 14">2.7.1.33</ecNumber>
    </recommendedName>
    <alternativeName>
        <fullName evidence="13 14">Pantothenic acid kinase</fullName>
    </alternativeName>
</protein>
<keyword evidence="9 14" id="KW-0547">Nucleotide-binding</keyword>